<organism evidence="1">
    <name type="scientific">marine sediment metagenome</name>
    <dbReference type="NCBI Taxonomy" id="412755"/>
    <lineage>
        <taxon>unclassified sequences</taxon>
        <taxon>metagenomes</taxon>
        <taxon>ecological metagenomes</taxon>
    </lineage>
</organism>
<accession>X1QLN7</accession>
<evidence type="ECO:0008006" key="2">
    <source>
        <dbReference type="Google" id="ProtNLM"/>
    </source>
</evidence>
<proteinExistence type="predicted"/>
<evidence type="ECO:0000313" key="1">
    <source>
        <dbReference type="EMBL" id="GAI44184.1"/>
    </source>
</evidence>
<dbReference type="SUPFAM" id="SSF56655">
    <property type="entry name" value="Carbohydrate phosphatase"/>
    <property type="match status" value="1"/>
</dbReference>
<dbReference type="EMBL" id="BARV01030693">
    <property type="protein sequence ID" value="GAI44184.1"/>
    <property type="molecule type" value="Genomic_DNA"/>
</dbReference>
<dbReference type="Gene3D" id="3.30.540.10">
    <property type="entry name" value="Fructose-1,6-Bisphosphatase, subunit A, domain 1"/>
    <property type="match status" value="1"/>
</dbReference>
<dbReference type="PRINTS" id="PR00377">
    <property type="entry name" value="IMPHPHTASES"/>
</dbReference>
<dbReference type="Pfam" id="PF00459">
    <property type="entry name" value="Inositol_P"/>
    <property type="match status" value="1"/>
</dbReference>
<dbReference type="AlphaFoldDB" id="X1QLN7"/>
<gene>
    <name evidence="1" type="ORF">S06H3_48712</name>
</gene>
<name>X1QLN7_9ZZZZ</name>
<comment type="caution">
    <text evidence="1">The sequence shown here is derived from an EMBL/GenBank/DDBJ whole genome shotgun (WGS) entry which is preliminary data.</text>
</comment>
<reference evidence="1" key="1">
    <citation type="journal article" date="2014" name="Front. Microbiol.">
        <title>High frequency of phylogenetically diverse reductive dehalogenase-homologous genes in deep subseafloor sedimentary metagenomes.</title>
        <authorList>
            <person name="Kawai M."/>
            <person name="Futagami T."/>
            <person name="Toyoda A."/>
            <person name="Takaki Y."/>
            <person name="Nishi S."/>
            <person name="Hori S."/>
            <person name="Arai W."/>
            <person name="Tsubouchi T."/>
            <person name="Morono Y."/>
            <person name="Uchiyama I."/>
            <person name="Ito T."/>
            <person name="Fujiyama A."/>
            <person name="Inagaki F."/>
            <person name="Takami H."/>
        </authorList>
    </citation>
    <scope>NUCLEOTIDE SEQUENCE</scope>
    <source>
        <strain evidence="1">Expedition CK06-06</strain>
    </source>
</reference>
<feature type="non-terminal residue" evidence="1">
    <location>
        <position position="77"/>
    </location>
</feature>
<sequence>MSKYTELIPTIKKAVYAGGEILLENLGKLSQMDIDMKGKNDFVTKVDKESEKCIVGILKEKTPDFDILTEETAPVDM</sequence>
<dbReference type="InterPro" id="IPR000760">
    <property type="entry name" value="Inositol_monophosphatase-like"/>
</dbReference>
<protein>
    <recommendedName>
        <fullName evidence="2">Inositol monophosphatase</fullName>
    </recommendedName>
</protein>